<evidence type="ECO:0000256" key="1">
    <source>
        <dbReference type="SAM" id="MobiDB-lite"/>
    </source>
</evidence>
<sequence length="417" mass="46957">MFTVASGKEFVVTKNDVCDLFCLPMGDIPVPKLKKNPKVASVDNCILQAWRFDFDVSDKQSIPLSKLESQMQELVDGGEAFKRFFVVHAMSIFLALTPNRIVSLKLLKAVEEVDEIKTFDWCSYVLRKLKKSVDKYKKDLTVQSMLRLRVGLEVKAGGFGQGPLDKSTYLLSQSAISQTVVKKPLTLGSDQLGLNVGGACSSGTIGRFVQFELPDGVMTDGEIKQISTHFRGEDGPERRNNEDVPCSGYNEDVPGPNEDVPEPPIRSNKSLCSLDCGLVGDNSNAVNNLHGIWERWVSYEKPECDIMDSELLDQLVDFLGKRDNPKSTQLPFYKFTIVDLEWRKTKIDYTDCGVFVMYHMLHFFGESFILNELKTICTTLVLCDMNESRADVLAEVPKFNERKKNADYVKGIEERLQ</sequence>
<protein>
    <recommendedName>
        <fullName evidence="4">Ubiquitin-like protease family profile domain-containing protein</fullName>
    </recommendedName>
</protein>
<dbReference type="PANTHER" id="PTHR34835:SF34">
    <property type="entry name" value="OS08G0555500 PROTEIN"/>
    <property type="match status" value="1"/>
</dbReference>
<evidence type="ECO:0008006" key="4">
    <source>
        <dbReference type="Google" id="ProtNLM"/>
    </source>
</evidence>
<proteinExistence type="predicted"/>
<evidence type="ECO:0000313" key="2">
    <source>
        <dbReference type="EnsemblPlants" id="AUR62030174-RA:cds"/>
    </source>
</evidence>
<reference evidence="2" key="2">
    <citation type="submission" date="2021-03" db="UniProtKB">
        <authorList>
            <consortium name="EnsemblPlants"/>
        </authorList>
    </citation>
    <scope>IDENTIFICATION</scope>
</reference>
<dbReference type="Proteomes" id="UP000596660">
    <property type="component" value="Unplaced"/>
</dbReference>
<feature type="compositionally biased region" description="Basic and acidic residues" evidence="1">
    <location>
        <begin position="230"/>
        <end position="242"/>
    </location>
</feature>
<dbReference type="PANTHER" id="PTHR34835">
    <property type="entry name" value="OS07G0283600 PROTEIN-RELATED"/>
    <property type="match status" value="1"/>
</dbReference>
<reference evidence="2" key="1">
    <citation type="journal article" date="2017" name="Nature">
        <title>The genome of Chenopodium quinoa.</title>
        <authorList>
            <person name="Jarvis D.E."/>
            <person name="Ho Y.S."/>
            <person name="Lightfoot D.J."/>
            <person name="Schmoeckel S.M."/>
            <person name="Li B."/>
            <person name="Borm T.J.A."/>
            <person name="Ohyanagi H."/>
            <person name="Mineta K."/>
            <person name="Michell C.T."/>
            <person name="Saber N."/>
            <person name="Kharbatia N.M."/>
            <person name="Rupper R.R."/>
            <person name="Sharp A.R."/>
            <person name="Dally N."/>
            <person name="Boughton B.A."/>
            <person name="Woo Y.H."/>
            <person name="Gao G."/>
            <person name="Schijlen E.G.W.M."/>
            <person name="Guo X."/>
            <person name="Momin A.A."/>
            <person name="Negrao S."/>
            <person name="Al-Babili S."/>
            <person name="Gehring C."/>
            <person name="Roessner U."/>
            <person name="Jung C."/>
            <person name="Murphy K."/>
            <person name="Arold S.T."/>
            <person name="Gojobori T."/>
            <person name="van der Linden C.G."/>
            <person name="van Loo E.N."/>
            <person name="Jellen E.N."/>
            <person name="Maughan P.J."/>
            <person name="Tester M."/>
        </authorList>
    </citation>
    <scope>NUCLEOTIDE SEQUENCE [LARGE SCALE GENOMIC DNA]</scope>
    <source>
        <strain evidence="2">cv. PI 614886</strain>
    </source>
</reference>
<keyword evidence="3" id="KW-1185">Reference proteome</keyword>
<feature type="region of interest" description="Disordered" evidence="1">
    <location>
        <begin position="230"/>
        <end position="264"/>
    </location>
</feature>
<evidence type="ECO:0000313" key="3">
    <source>
        <dbReference type="Proteomes" id="UP000596660"/>
    </source>
</evidence>
<accession>A0A803MIS8</accession>
<dbReference type="Gramene" id="AUR62030174-RA">
    <property type="protein sequence ID" value="AUR62030174-RA:cds"/>
    <property type="gene ID" value="AUR62030174"/>
</dbReference>
<dbReference type="AlphaFoldDB" id="A0A803MIS8"/>
<dbReference type="EnsemblPlants" id="AUR62030174-RA">
    <property type="protein sequence ID" value="AUR62030174-RA:cds"/>
    <property type="gene ID" value="AUR62030174"/>
</dbReference>
<organism evidence="2 3">
    <name type="scientific">Chenopodium quinoa</name>
    <name type="common">Quinoa</name>
    <dbReference type="NCBI Taxonomy" id="63459"/>
    <lineage>
        <taxon>Eukaryota</taxon>
        <taxon>Viridiplantae</taxon>
        <taxon>Streptophyta</taxon>
        <taxon>Embryophyta</taxon>
        <taxon>Tracheophyta</taxon>
        <taxon>Spermatophyta</taxon>
        <taxon>Magnoliopsida</taxon>
        <taxon>eudicotyledons</taxon>
        <taxon>Gunneridae</taxon>
        <taxon>Pentapetalae</taxon>
        <taxon>Caryophyllales</taxon>
        <taxon>Chenopodiaceae</taxon>
        <taxon>Chenopodioideae</taxon>
        <taxon>Atripliceae</taxon>
        <taxon>Chenopodium</taxon>
    </lineage>
</organism>
<name>A0A803MIS8_CHEQI</name>